<dbReference type="EMBL" id="UGHF01000001">
    <property type="protein sequence ID" value="STO60885.1"/>
    <property type="molecule type" value="Genomic_DNA"/>
</dbReference>
<sequence>MSKLINAPLLSKVDNSEGTALDEFFILAGAESWTSYRNNKREDGKGSAWLFLCDAFNMSYKEQPVILANKQLDNIQAYQLAPSNRKYISIVICGALTEEQKTAICLNLAINTQAEIVKFRDIAGEVVEDASAYIQRLRSDESAVENAQNIAALAQGDDVAEQIDKTKPYIEKRNVNGMEGLFQVIPTYNKNTGEFHEVEKWLCDEVEVVGIGRSDERNYIVLQWKPEQAESKITYALALEDLGEKEGWKQLKSNGLKVTNKTALRNELADYLQCGGSRTLWTVANATGWQNGAYILPSGEVIGQPENPVIFNSKSSTKTGYTTKGSAESWREHIANPINKNASMMLALGVGFSAPLISLLNADSFGVHLFEDSSRGKTTTLKLVNSIYGHPKETMLTWNTTDYAMTNEAVAHNNGFIGIDEISQGEVKHAEKIAYTLFNGVGRNRGDKDEGNRELKRWSVTALSTGEEDLETMLAKKGIKINPGQLVRLLNIPFIHTKHFHQFENARAHADYLNMAVLEHYGIVGREWIKWLSDTNNQAKCTALYAEISKKWLARPPTDADPQVFRVVTRFATIETALHLSRFLTGWQKEDISESVLQCFNEWVNIYGFHSKKETQLIEHVNGWLLANAESRFIEFPINPNQSNIRDVAGYRMLETDKNPKEHFFVYKLAFDEAIKGHSKKQACEILIGKGMLHKSEKSYFTTRLPSNVDSNRTRCFLLYPLDESNEEEQAIQ</sequence>
<accession>A0A1V4B0I3</accession>
<dbReference type="Proteomes" id="UP000254329">
    <property type="component" value="Unassembled WGS sequence"/>
</dbReference>
<name>A0A1V4B0I3_9PAST</name>
<dbReference type="Pfam" id="PF06048">
    <property type="entry name" value="DUF927"/>
    <property type="match status" value="1"/>
</dbReference>
<organism evidence="2 3">
    <name type="scientific">Canicola haemoglobinophilus</name>
    <dbReference type="NCBI Taxonomy" id="733"/>
    <lineage>
        <taxon>Bacteria</taxon>
        <taxon>Pseudomonadati</taxon>
        <taxon>Pseudomonadota</taxon>
        <taxon>Gammaproteobacteria</taxon>
        <taxon>Pasteurellales</taxon>
        <taxon>Pasteurellaceae</taxon>
        <taxon>Canicola</taxon>
    </lineage>
</organism>
<gene>
    <name evidence="2" type="ORF">NCTC1659_02186</name>
</gene>
<dbReference type="InterPro" id="IPR009270">
    <property type="entry name" value="DUF927"/>
</dbReference>
<evidence type="ECO:0000313" key="3">
    <source>
        <dbReference type="Proteomes" id="UP000254329"/>
    </source>
</evidence>
<feature type="domain" description="DUF927" evidence="1">
    <location>
        <begin position="189"/>
        <end position="455"/>
    </location>
</feature>
<dbReference type="AlphaFoldDB" id="A0A1V4B0I3"/>
<keyword evidence="3" id="KW-1185">Reference proteome</keyword>
<evidence type="ECO:0000313" key="2">
    <source>
        <dbReference type="EMBL" id="STO60885.1"/>
    </source>
</evidence>
<reference evidence="2 3" key="1">
    <citation type="submission" date="2018-06" db="EMBL/GenBank/DDBJ databases">
        <authorList>
            <consortium name="Pathogen Informatics"/>
            <person name="Doyle S."/>
        </authorList>
    </citation>
    <scope>NUCLEOTIDE SEQUENCE [LARGE SCALE GENOMIC DNA]</scope>
    <source>
        <strain evidence="2 3">NCTC1659</strain>
    </source>
</reference>
<dbReference type="RefSeq" id="WP_078218575.1">
    <property type="nucleotide sequence ID" value="NZ_MUXZ01000018.1"/>
</dbReference>
<proteinExistence type="predicted"/>
<evidence type="ECO:0000259" key="1">
    <source>
        <dbReference type="Pfam" id="PF06048"/>
    </source>
</evidence>
<protein>
    <submittedName>
        <fullName evidence="2">Putative prophage primase</fullName>
    </submittedName>
</protein>